<proteinExistence type="predicted"/>
<sequence>MRFINKVFYKLSDIDTKVSMKDKLETCLELDIPLLVDVPNGYNVWGIDKQLYELTRQDVVLSESDYSKKIMLMHHLLEGEYLSRVNPPKINTLFLGASTLVAGVEYLQVTESDTKKLLASENITTDTFKGVVTFDDKEQHFALNESIPVSPYDFKLGSNTDNGHPIMQKIKNGMSNSRFVLCDKATGSNNDFNFPIGSELNLSVSLLEVVIRESDVSKLVFNDKDYQQSAYYLEPEYHASTALRELSNCGYALCVKNLPAGSGGRASYLSRHSKSFKTKGWYEAGAFLIKDKEGKNFNRVKEVYSHHWHWLSDTKFNKKKVQEIARNVLDELHEVIDTNDTYIHAIELIIRPDKYKNVKC</sequence>
<evidence type="ECO:0000313" key="1">
    <source>
        <dbReference type="EMBL" id="NOJ11290.1"/>
    </source>
</evidence>
<organism evidence="1 2">
    <name type="scientific">Vibrio splendidus</name>
    <dbReference type="NCBI Taxonomy" id="29497"/>
    <lineage>
        <taxon>Bacteria</taxon>
        <taxon>Pseudomonadati</taxon>
        <taxon>Pseudomonadota</taxon>
        <taxon>Gammaproteobacteria</taxon>
        <taxon>Vibrionales</taxon>
        <taxon>Vibrionaceae</taxon>
        <taxon>Vibrio</taxon>
    </lineage>
</organism>
<name>A0A7Y4D281_VIBSP</name>
<comment type="caution">
    <text evidence="1">The sequence shown here is derived from an EMBL/GenBank/DDBJ whole genome shotgun (WGS) entry which is preliminary data.</text>
</comment>
<accession>A0A7Y4D281</accession>
<protein>
    <submittedName>
        <fullName evidence="1">Uncharacterized protein</fullName>
    </submittedName>
</protein>
<dbReference type="Proteomes" id="UP000519158">
    <property type="component" value="Unassembled WGS sequence"/>
</dbReference>
<gene>
    <name evidence="1" type="ORF">F0234_00730</name>
</gene>
<dbReference type="EMBL" id="VTXL01000001">
    <property type="protein sequence ID" value="NOJ11290.1"/>
    <property type="molecule type" value="Genomic_DNA"/>
</dbReference>
<dbReference type="RefSeq" id="WP_171327275.1">
    <property type="nucleotide sequence ID" value="NZ_CAWPOP010000001.1"/>
</dbReference>
<dbReference type="AlphaFoldDB" id="A0A7Y4D281"/>
<reference evidence="1 2" key="1">
    <citation type="submission" date="2019-09" db="EMBL/GenBank/DDBJ databases">
        <title>Draft genome sequencing and comparative genomics of hatchery-associated Vibrios.</title>
        <authorList>
            <person name="Kehlet-Delgado H."/>
            <person name="Mueller R.S."/>
        </authorList>
    </citation>
    <scope>NUCLEOTIDE SEQUENCE [LARGE SCALE GENOMIC DNA]</scope>
    <source>
        <strain evidence="1 2">99-70-13A3</strain>
    </source>
</reference>
<evidence type="ECO:0000313" key="2">
    <source>
        <dbReference type="Proteomes" id="UP000519158"/>
    </source>
</evidence>